<sequence length="293" mass="33429">MTWPRTGCYTPTQLRHVEENGIHDAVVVSSDAVLKLATLGYAETSDYMAVSDSYAEQYYSSNSPNSANQSNNRLMKCPLHKHIRNKAWPTVSTFIQKNPQQIGQLNRMGWSSLILAVYHDAPVSVIAEMLSLLTPDERRALLSTPVPNGARLCLHFCARFSSNVETFRLLVEAYPLALVVPSADGNRPLDRAIYYHKDTEILRYLEETTKKQLAFIDNIELRRVILDACALQWNRMQSSNNKPFHFILPVVDDKTRFVMDIFGYAKEREMIGLFWEILSYVGIPAGRQHHHIC</sequence>
<dbReference type="InterPro" id="IPR036770">
    <property type="entry name" value="Ankyrin_rpt-contain_sf"/>
</dbReference>
<dbReference type="SUPFAM" id="SSF48403">
    <property type="entry name" value="Ankyrin repeat"/>
    <property type="match status" value="1"/>
</dbReference>
<protein>
    <submittedName>
        <fullName evidence="1">Uncharacterized protein</fullName>
    </submittedName>
</protein>
<reference evidence="1" key="1">
    <citation type="submission" date="2023-08" db="EMBL/GenBank/DDBJ databases">
        <authorList>
            <person name="Audoor S."/>
            <person name="Bilcke G."/>
        </authorList>
    </citation>
    <scope>NUCLEOTIDE SEQUENCE</scope>
</reference>
<evidence type="ECO:0000313" key="1">
    <source>
        <dbReference type="EMBL" id="CAJ1959677.1"/>
    </source>
</evidence>
<dbReference type="Proteomes" id="UP001295423">
    <property type="component" value="Unassembled WGS sequence"/>
</dbReference>
<evidence type="ECO:0000313" key="2">
    <source>
        <dbReference type="Proteomes" id="UP001295423"/>
    </source>
</evidence>
<name>A0AAD2PWC0_9STRA</name>
<comment type="caution">
    <text evidence="1">The sequence shown here is derived from an EMBL/GenBank/DDBJ whole genome shotgun (WGS) entry which is preliminary data.</text>
</comment>
<proteinExistence type="predicted"/>
<dbReference type="EMBL" id="CAKOGP040002014">
    <property type="protein sequence ID" value="CAJ1959677.1"/>
    <property type="molecule type" value="Genomic_DNA"/>
</dbReference>
<dbReference type="AlphaFoldDB" id="A0AAD2PWC0"/>
<accession>A0AAD2PWC0</accession>
<keyword evidence="2" id="KW-1185">Reference proteome</keyword>
<gene>
    <name evidence="1" type="ORF">CYCCA115_LOCUS18096</name>
</gene>
<dbReference type="Gene3D" id="1.25.40.20">
    <property type="entry name" value="Ankyrin repeat-containing domain"/>
    <property type="match status" value="1"/>
</dbReference>
<organism evidence="1 2">
    <name type="scientific">Cylindrotheca closterium</name>
    <dbReference type="NCBI Taxonomy" id="2856"/>
    <lineage>
        <taxon>Eukaryota</taxon>
        <taxon>Sar</taxon>
        <taxon>Stramenopiles</taxon>
        <taxon>Ochrophyta</taxon>
        <taxon>Bacillariophyta</taxon>
        <taxon>Bacillariophyceae</taxon>
        <taxon>Bacillariophycidae</taxon>
        <taxon>Bacillariales</taxon>
        <taxon>Bacillariaceae</taxon>
        <taxon>Cylindrotheca</taxon>
    </lineage>
</organism>